<name>A0AAT9TV70_9VIRU</name>
<organism evidence="1">
    <name type="scientific">Aeromonas virus AHPMCC11</name>
    <dbReference type="NCBI Taxonomy" id="3035930"/>
    <lineage>
        <taxon>Viruses</taxon>
    </lineage>
</organism>
<dbReference type="EMBL" id="OQ555396">
    <property type="protein sequence ID" value="WEV90711.1"/>
    <property type="molecule type" value="Genomic_DNA"/>
</dbReference>
<proteinExistence type="predicted"/>
<evidence type="ECO:0000313" key="1">
    <source>
        <dbReference type="EMBL" id="WEV90711.1"/>
    </source>
</evidence>
<protein>
    <submittedName>
        <fullName evidence="1">Uncharacterized protein</fullName>
    </submittedName>
</protein>
<accession>A0AAT9TV70</accession>
<sequence>MYWAPRRNREPAKVSPLGRKAGAINLSKRNLPLLKPLGICKTRLSDWSTSTVIQWERAARRETHKAHSPDATLLAEGNRTHKVSASWLG</sequence>
<reference evidence="1" key="1">
    <citation type="submission" date="2023-03" db="EMBL/GenBank/DDBJ databases">
        <authorList>
            <person name="Ghosh S."/>
            <person name="Ghosh K."/>
        </authorList>
    </citation>
    <scope>NUCLEOTIDE SEQUENCE</scope>
</reference>
<gene>
    <name evidence="1" type="ORF">AHP11_29</name>
</gene>